<gene>
    <name evidence="12" type="ORF">ATNIH1004_002401</name>
</gene>
<dbReference type="GO" id="GO:0006154">
    <property type="term" value="P:adenosine catabolic process"/>
    <property type="evidence" value="ECO:0007669"/>
    <property type="project" value="TreeGrafter"/>
</dbReference>
<protein>
    <recommendedName>
        <fullName evidence="4">adenosine deaminase</fullName>
        <ecNumber evidence="4">3.5.4.4</ecNumber>
    </recommendedName>
</protein>
<dbReference type="SUPFAM" id="SSF51556">
    <property type="entry name" value="Metallo-dependent hydrolases"/>
    <property type="match status" value="1"/>
</dbReference>
<sequence>MEAADIEWELEEGIPQVDDPFIQQYLKGRDSLILEEQKQRHDSNLRKTLTPIAATACKIVSKVRDRGLTSIGSTTLNDDSHTSEALGPSEMLHQARDRMKNTELWKILQKMPKGSLLHAHMDTMLDADFIVNQAFTTAGIHICAPSALVTQKDFEEAPFFFQYSSRSTESENEPPLWTSNYKPQTLIPLQKAASSFPNGSEAGFRNWLTSRCIVIPEISGRHQNCRANKIWDVYTRAMTVINSLLSYEPILRSCLRHMFSQFATDGIRYVELRNVFLFPYRRTGSETPEESYSEWCSVFQDELESFKNTEEGKAFYGARVIWTSARILSNKDMAESMMNCILAKKDFPDVICGFDIVGQDYRTRRLGDFVPIMFWFRKLCVEEGVDIPFLFHATECQLYGVPSSHSLFDAVLLGTRRIGDGMLLHDHPLLTELVKEKRILLERCPISSGSRELANSIGCPSLGSLLSRGVPVSLSNDVFGYGWNGLTPELWHALQGPEALEVTDIAMMIENSVRWSCYEDQSTAEWLSGIREGVLGKGVKANRLREWYADFQRFCEWIALEYAELDVDD</sequence>
<dbReference type="InterPro" id="IPR006330">
    <property type="entry name" value="Ado/ade_deaminase"/>
</dbReference>
<evidence type="ECO:0000256" key="10">
    <source>
        <dbReference type="SAM" id="MobiDB-lite"/>
    </source>
</evidence>
<dbReference type="VEuPathDB" id="FungiDB:EYZ11_009387"/>
<evidence type="ECO:0000256" key="2">
    <source>
        <dbReference type="ARBA" id="ARBA00004613"/>
    </source>
</evidence>
<dbReference type="RefSeq" id="XP_033429088.1">
    <property type="nucleotide sequence ID" value="XM_033567093.1"/>
</dbReference>
<dbReference type="Pfam" id="PF00962">
    <property type="entry name" value="A_deaminase"/>
    <property type="match status" value="1"/>
</dbReference>
<reference evidence="12 13" key="1">
    <citation type="submission" date="2019-08" db="EMBL/GenBank/DDBJ databases">
        <title>The genome sequence of a newly discovered highly antifungal drug resistant Aspergillus species, Aspergillus tanneri NIH 1004.</title>
        <authorList>
            <person name="Mounaud S."/>
            <person name="Singh I."/>
            <person name="Joardar V."/>
            <person name="Pakala S."/>
            <person name="Pakala S."/>
            <person name="Venepally P."/>
            <person name="Chung J.K."/>
            <person name="Losada L."/>
            <person name="Nierman W.C."/>
        </authorList>
    </citation>
    <scope>NUCLEOTIDE SEQUENCE [LARGE SCALE GENOMIC DNA]</scope>
    <source>
        <strain evidence="12 13">NIH1004</strain>
    </source>
</reference>
<dbReference type="Proteomes" id="UP000324241">
    <property type="component" value="Unassembled WGS sequence"/>
</dbReference>
<comment type="similarity">
    <text evidence="3">Belongs to the metallo-dependent hydrolases superfamily. Adenosine and AMP deaminases family. ADGF subfamily.</text>
</comment>
<dbReference type="GO" id="GO:0046103">
    <property type="term" value="P:inosine biosynthetic process"/>
    <property type="evidence" value="ECO:0007669"/>
    <property type="project" value="TreeGrafter"/>
</dbReference>
<dbReference type="PANTHER" id="PTHR11409:SF39">
    <property type="entry name" value="ADENOSINE DEAMINASE 2"/>
    <property type="match status" value="1"/>
</dbReference>
<dbReference type="Gene3D" id="3.20.20.140">
    <property type="entry name" value="Metal-dependent hydrolases"/>
    <property type="match status" value="1"/>
</dbReference>
<dbReference type="InterPro" id="IPR032466">
    <property type="entry name" value="Metal_Hydrolase"/>
</dbReference>
<dbReference type="PANTHER" id="PTHR11409">
    <property type="entry name" value="ADENOSINE DEAMINASE"/>
    <property type="match status" value="1"/>
</dbReference>
<dbReference type="GO" id="GO:0005576">
    <property type="term" value="C:extracellular region"/>
    <property type="evidence" value="ECO:0007669"/>
    <property type="project" value="UniProtKB-SubCell"/>
</dbReference>
<dbReference type="EMBL" id="QUQM01000001">
    <property type="protein sequence ID" value="KAA8649727.1"/>
    <property type="molecule type" value="Genomic_DNA"/>
</dbReference>
<evidence type="ECO:0000256" key="6">
    <source>
        <dbReference type="ARBA" id="ARBA00022723"/>
    </source>
</evidence>
<evidence type="ECO:0000313" key="13">
    <source>
        <dbReference type="Proteomes" id="UP000324241"/>
    </source>
</evidence>
<keyword evidence="5" id="KW-0964">Secreted</keyword>
<evidence type="ECO:0000256" key="1">
    <source>
        <dbReference type="ARBA" id="ARBA00001947"/>
    </source>
</evidence>
<comment type="subcellular location">
    <subcellularLocation>
        <location evidence="2">Secreted</location>
    </subcellularLocation>
</comment>
<organism evidence="12 13">
    <name type="scientific">Aspergillus tanneri</name>
    <dbReference type="NCBI Taxonomy" id="1220188"/>
    <lineage>
        <taxon>Eukaryota</taxon>
        <taxon>Fungi</taxon>
        <taxon>Dikarya</taxon>
        <taxon>Ascomycota</taxon>
        <taxon>Pezizomycotina</taxon>
        <taxon>Eurotiomycetes</taxon>
        <taxon>Eurotiomycetidae</taxon>
        <taxon>Eurotiales</taxon>
        <taxon>Aspergillaceae</taxon>
        <taxon>Aspergillus</taxon>
        <taxon>Aspergillus subgen. Circumdati</taxon>
    </lineage>
</organism>
<evidence type="ECO:0000259" key="11">
    <source>
        <dbReference type="Pfam" id="PF00962"/>
    </source>
</evidence>
<feature type="region of interest" description="Disordered" evidence="10">
    <location>
        <begin position="71"/>
        <end position="92"/>
    </location>
</feature>
<dbReference type="AlphaFoldDB" id="A0A5M9N574"/>
<evidence type="ECO:0000256" key="7">
    <source>
        <dbReference type="ARBA" id="ARBA00022729"/>
    </source>
</evidence>
<feature type="domain" description="Adenosine deaminase" evidence="11">
    <location>
        <begin position="231"/>
        <end position="531"/>
    </location>
</feature>
<keyword evidence="8" id="KW-0378">Hydrolase</keyword>
<evidence type="ECO:0000313" key="12">
    <source>
        <dbReference type="EMBL" id="KAA8649727.1"/>
    </source>
</evidence>
<evidence type="ECO:0000256" key="8">
    <source>
        <dbReference type="ARBA" id="ARBA00022801"/>
    </source>
</evidence>
<dbReference type="FunFam" id="3.20.20.140:FF:000017">
    <property type="entry name" value="Adenosine deaminase 2"/>
    <property type="match status" value="1"/>
</dbReference>
<comment type="cofactor">
    <cofactor evidence="1">
        <name>Zn(2+)</name>
        <dbReference type="ChEBI" id="CHEBI:29105"/>
    </cofactor>
</comment>
<keyword evidence="6" id="KW-0479">Metal-binding</keyword>
<comment type="caution">
    <text evidence="12">The sequence shown here is derived from an EMBL/GenBank/DDBJ whole genome shotgun (WGS) entry which is preliminary data.</text>
</comment>
<accession>A0A5M9N574</accession>
<dbReference type="EC" id="3.5.4.4" evidence="4"/>
<dbReference type="InterPro" id="IPR001365">
    <property type="entry name" value="A_deaminase_dom"/>
</dbReference>
<evidence type="ECO:0000256" key="5">
    <source>
        <dbReference type="ARBA" id="ARBA00022525"/>
    </source>
</evidence>
<keyword evidence="7" id="KW-0732">Signal</keyword>
<dbReference type="GO" id="GO:0004000">
    <property type="term" value="F:adenosine deaminase activity"/>
    <property type="evidence" value="ECO:0007669"/>
    <property type="project" value="TreeGrafter"/>
</dbReference>
<proteinExistence type="inferred from homology"/>
<dbReference type="GeneID" id="54325103"/>
<evidence type="ECO:0000256" key="3">
    <source>
        <dbReference type="ARBA" id="ARBA00006083"/>
    </source>
</evidence>
<evidence type="ECO:0000256" key="4">
    <source>
        <dbReference type="ARBA" id="ARBA00012784"/>
    </source>
</evidence>
<comment type="catalytic activity">
    <reaction evidence="9">
        <text>adenosine + H2O + H(+) = inosine + NH4(+)</text>
        <dbReference type="Rhea" id="RHEA:24408"/>
        <dbReference type="ChEBI" id="CHEBI:15377"/>
        <dbReference type="ChEBI" id="CHEBI:15378"/>
        <dbReference type="ChEBI" id="CHEBI:16335"/>
        <dbReference type="ChEBI" id="CHEBI:17596"/>
        <dbReference type="ChEBI" id="CHEBI:28938"/>
        <dbReference type="EC" id="3.5.4.4"/>
    </reaction>
</comment>
<dbReference type="OrthoDB" id="7202371at2759"/>
<dbReference type="GO" id="GO:0046872">
    <property type="term" value="F:metal ion binding"/>
    <property type="evidence" value="ECO:0007669"/>
    <property type="project" value="UniProtKB-KW"/>
</dbReference>
<name>A0A5M9N574_9EURO</name>
<evidence type="ECO:0000256" key="9">
    <source>
        <dbReference type="ARBA" id="ARBA00047764"/>
    </source>
</evidence>